<keyword evidence="3" id="KW-1185">Reference proteome</keyword>
<organism evidence="2 3">
    <name type="scientific">Calidithermus roseus</name>
    <dbReference type="NCBI Taxonomy" id="1644118"/>
    <lineage>
        <taxon>Bacteria</taxon>
        <taxon>Thermotogati</taxon>
        <taxon>Deinococcota</taxon>
        <taxon>Deinococci</taxon>
        <taxon>Thermales</taxon>
        <taxon>Thermaceae</taxon>
        <taxon>Calidithermus</taxon>
    </lineage>
</organism>
<feature type="transmembrane region" description="Helical" evidence="1">
    <location>
        <begin position="39"/>
        <end position="62"/>
    </location>
</feature>
<proteinExistence type="predicted"/>
<keyword evidence="1" id="KW-1133">Transmembrane helix</keyword>
<accession>A0A399ELG8</accession>
<comment type="caution">
    <text evidence="2">The sequence shown here is derived from an EMBL/GenBank/DDBJ whole genome shotgun (WGS) entry which is preliminary data.</text>
</comment>
<evidence type="ECO:0000256" key="1">
    <source>
        <dbReference type="SAM" id="Phobius"/>
    </source>
</evidence>
<protein>
    <submittedName>
        <fullName evidence="2">Uncharacterized protein</fullName>
    </submittedName>
</protein>
<dbReference type="EMBL" id="QWLA01000067">
    <property type="protein sequence ID" value="RIH83909.1"/>
    <property type="molecule type" value="Genomic_DNA"/>
</dbReference>
<dbReference type="Proteomes" id="UP000265341">
    <property type="component" value="Unassembled WGS sequence"/>
</dbReference>
<evidence type="ECO:0000313" key="2">
    <source>
        <dbReference type="EMBL" id="RIH83909.1"/>
    </source>
</evidence>
<dbReference type="AlphaFoldDB" id="A0A399ELG8"/>
<gene>
    <name evidence="2" type="ORF">Mrose_02868</name>
</gene>
<name>A0A399ELG8_9DEIN</name>
<keyword evidence="1" id="KW-0812">Transmembrane</keyword>
<feature type="transmembrane region" description="Helical" evidence="1">
    <location>
        <begin position="5"/>
        <end position="27"/>
    </location>
</feature>
<sequence>MRQRLFWIIAALIFLPNCVFILGMWWLEPQSNFLSIGARIGWLLLLVLIALSVGSLLTSALLRAFGQSYHSTGLFARAQPCRTGF</sequence>
<evidence type="ECO:0000313" key="3">
    <source>
        <dbReference type="Proteomes" id="UP000265341"/>
    </source>
</evidence>
<keyword evidence="1" id="KW-0472">Membrane</keyword>
<dbReference type="RefSeq" id="WP_182482840.1">
    <property type="nucleotide sequence ID" value="NZ_QWLA01000067.1"/>
</dbReference>
<reference evidence="2 3" key="1">
    <citation type="submission" date="2018-08" db="EMBL/GenBank/DDBJ databases">
        <title>Meiothermus roseus NBRC 110900 genome sequencing project.</title>
        <authorList>
            <person name="Da Costa M.S."/>
            <person name="Albuquerque L."/>
            <person name="Raposo P."/>
            <person name="Froufe H.J.C."/>
            <person name="Barroso C.S."/>
            <person name="Egas C."/>
        </authorList>
    </citation>
    <scope>NUCLEOTIDE SEQUENCE [LARGE SCALE GENOMIC DNA]</scope>
    <source>
        <strain evidence="2 3">NBRC 110900</strain>
    </source>
</reference>